<gene>
    <name evidence="2" type="ORF">EPA93_16850</name>
</gene>
<evidence type="ECO:0000256" key="1">
    <source>
        <dbReference type="SAM" id="Phobius"/>
    </source>
</evidence>
<dbReference type="RefSeq" id="WP_129888624.1">
    <property type="nucleotide sequence ID" value="NZ_CP035758.1"/>
</dbReference>
<feature type="transmembrane region" description="Helical" evidence="1">
    <location>
        <begin position="127"/>
        <end position="144"/>
    </location>
</feature>
<evidence type="ECO:0000313" key="2">
    <source>
        <dbReference type="EMBL" id="QBD77569.1"/>
    </source>
</evidence>
<dbReference type="PANTHER" id="PTHR31446:SF29">
    <property type="entry name" value="ACID PHOSPHATASE_VANADIUM-DEPENDENT HALOPEROXIDASE-RELATED PROTEIN"/>
    <property type="match status" value="1"/>
</dbReference>
<name>A0A4P6JQ91_KTERU</name>
<keyword evidence="1" id="KW-1133">Transmembrane helix</keyword>
<sequence>MDALLNNRVLIASFLAWAIAQIVKTIYAALSQHKLMLSSLVSSGGMPSAHSALVACMATAAGRLDGISSPAFAVAVVLAGIVMYDAAGVRRAVSVQARLLNQILDKLFQGQILSQQKLYELVGHTPIQVFAGGLLGILVGLVMTR</sequence>
<feature type="transmembrane region" description="Helical" evidence="1">
    <location>
        <begin position="71"/>
        <end position="89"/>
    </location>
</feature>
<protein>
    <submittedName>
        <fullName evidence="2">Divergent PAP2 family protein</fullName>
    </submittedName>
</protein>
<proteinExistence type="predicted"/>
<evidence type="ECO:0000313" key="3">
    <source>
        <dbReference type="Proteomes" id="UP000290365"/>
    </source>
</evidence>
<keyword evidence="1" id="KW-0472">Membrane</keyword>
<reference evidence="2 3" key="1">
    <citation type="submission" date="2019-01" db="EMBL/GenBank/DDBJ databases">
        <title>Ktedonosporobacter rubrisoli SCAWS-G2.</title>
        <authorList>
            <person name="Huang Y."/>
            <person name="Yan B."/>
        </authorList>
    </citation>
    <scope>NUCLEOTIDE SEQUENCE [LARGE SCALE GENOMIC DNA]</scope>
    <source>
        <strain evidence="2 3">SCAWS-G2</strain>
    </source>
</reference>
<dbReference type="KEGG" id="kbs:EPA93_16850"/>
<accession>A0A4P6JQ91</accession>
<organism evidence="2 3">
    <name type="scientific">Ktedonosporobacter rubrisoli</name>
    <dbReference type="NCBI Taxonomy" id="2509675"/>
    <lineage>
        <taxon>Bacteria</taxon>
        <taxon>Bacillati</taxon>
        <taxon>Chloroflexota</taxon>
        <taxon>Ktedonobacteria</taxon>
        <taxon>Ktedonobacterales</taxon>
        <taxon>Ktedonosporobacteraceae</taxon>
        <taxon>Ktedonosporobacter</taxon>
    </lineage>
</organism>
<dbReference type="Proteomes" id="UP000290365">
    <property type="component" value="Chromosome"/>
</dbReference>
<dbReference type="EMBL" id="CP035758">
    <property type="protein sequence ID" value="QBD77569.1"/>
    <property type="molecule type" value="Genomic_DNA"/>
</dbReference>
<dbReference type="OrthoDB" id="9792681at2"/>
<dbReference type="Pfam" id="PF02681">
    <property type="entry name" value="DUF212"/>
    <property type="match status" value="1"/>
</dbReference>
<dbReference type="AlphaFoldDB" id="A0A4P6JQ91"/>
<dbReference type="InterPro" id="IPR003832">
    <property type="entry name" value="DUF212"/>
</dbReference>
<dbReference type="PANTHER" id="PTHR31446">
    <property type="entry name" value="ACID PHOSPHATASE/VANADIUM-DEPENDENT HALOPEROXIDASE-RELATED PROTEIN"/>
    <property type="match status" value="1"/>
</dbReference>
<keyword evidence="1" id="KW-0812">Transmembrane</keyword>
<keyword evidence="3" id="KW-1185">Reference proteome</keyword>